<reference evidence="2 3" key="1">
    <citation type="submission" date="2019-12" db="EMBL/GenBank/DDBJ databases">
        <title>Whole genome shotgun sequence of Streptomyces hygroscopicus subsp. glebosus NBRC 13786.</title>
        <authorList>
            <person name="Ichikawa N."/>
            <person name="Kimura A."/>
            <person name="Kitahashi Y."/>
            <person name="Komaki H."/>
            <person name="Tamura T."/>
        </authorList>
    </citation>
    <scope>NUCLEOTIDE SEQUENCE [LARGE SCALE GENOMIC DNA]</scope>
    <source>
        <strain evidence="2 3">NBRC 13786</strain>
    </source>
</reference>
<keyword evidence="1" id="KW-0472">Membrane</keyword>
<keyword evidence="1" id="KW-1133">Transmembrane helix</keyword>
<feature type="transmembrane region" description="Helical" evidence="1">
    <location>
        <begin position="17"/>
        <end position="33"/>
    </location>
</feature>
<dbReference type="AlphaFoldDB" id="A0A640T0U5"/>
<comment type="caution">
    <text evidence="2">The sequence shown here is derived from an EMBL/GenBank/DDBJ whole genome shotgun (WGS) entry which is preliminary data.</text>
</comment>
<keyword evidence="3" id="KW-1185">Reference proteome</keyword>
<evidence type="ECO:0000313" key="2">
    <source>
        <dbReference type="EMBL" id="GFE15265.1"/>
    </source>
</evidence>
<accession>A0A640T0U5</accession>
<protein>
    <submittedName>
        <fullName evidence="2">Uncharacterized protein</fullName>
    </submittedName>
</protein>
<keyword evidence="1" id="KW-0812">Transmembrane</keyword>
<dbReference type="Proteomes" id="UP000430079">
    <property type="component" value="Unassembled WGS sequence"/>
</dbReference>
<evidence type="ECO:0000256" key="1">
    <source>
        <dbReference type="SAM" id="Phobius"/>
    </source>
</evidence>
<proteinExistence type="predicted"/>
<feature type="transmembrane region" description="Helical" evidence="1">
    <location>
        <begin position="39"/>
        <end position="58"/>
    </location>
</feature>
<evidence type="ECO:0000313" key="3">
    <source>
        <dbReference type="Proteomes" id="UP000430079"/>
    </source>
</evidence>
<sequence>MSVPCALGGLSNLGSRPWVIAVILILVITWSPVAQVANAYANAVALATLVGAGCGTAAKYRNRSN</sequence>
<gene>
    <name evidence="2" type="ORF">Sgleb_33120</name>
</gene>
<organism evidence="2 3">
    <name type="scientific">Streptomyces glebosus</name>
    <dbReference type="NCBI Taxonomy" id="249580"/>
    <lineage>
        <taxon>Bacteria</taxon>
        <taxon>Bacillati</taxon>
        <taxon>Actinomycetota</taxon>
        <taxon>Actinomycetes</taxon>
        <taxon>Kitasatosporales</taxon>
        <taxon>Streptomycetaceae</taxon>
        <taxon>Streptomyces</taxon>
    </lineage>
</organism>
<name>A0A640T0U5_9ACTN</name>
<dbReference type="EMBL" id="BLIO01000001">
    <property type="protein sequence ID" value="GFE15265.1"/>
    <property type="molecule type" value="Genomic_DNA"/>
</dbReference>